<feature type="transmembrane region" description="Helical" evidence="3">
    <location>
        <begin position="142"/>
        <end position="161"/>
    </location>
</feature>
<reference evidence="5" key="2">
    <citation type="journal article" date="2021" name="PeerJ">
        <title>Extensive microbial diversity within the chicken gut microbiome revealed by metagenomics and culture.</title>
        <authorList>
            <person name="Gilroy R."/>
            <person name="Ravi A."/>
            <person name="Getino M."/>
            <person name="Pursley I."/>
            <person name="Horton D.L."/>
            <person name="Alikhan N.F."/>
            <person name="Baker D."/>
            <person name="Gharbi K."/>
            <person name="Hall N."/>
            <person name="Watson M."/>
            <person name="Adriaenssens E.M."/>
            <person name="Foster-Nyarko E."/>
            <person name="Jarju S."/>
            <person name="Secka A."/>
            <person name="Antonio M."/>
            <person name="Oren A."/>
            <person name="Chaudhuri R.R."/>
            <person name="La Ragione R."/>
            <person name="Hildebrand F."/>
            <person name="Pallen M.J."/>
        </authorList>
    </citation>
    <scope>NUCLEOTIDE SEQUENCE</scope>
    <source>
        <strain evidence="5">ChiHile30-977</strain>
    </source>
</reference>
<dbReference type="PROSITE" id="PS51746">
    <property type="entry name" value="PPM_2"/>
    <property type="match status" value="1"/>
</dbReference>
<keyword evidence="3" id="KW-0812">Transmembrane</keyword>
<accession>A0A9D0YUN5</accession>
<dbReference type="InterPro" id="IPR045768">
    <property type="entry name" value="SpoIIE_N"/>
</dbReference>
<dbReference type="Gene3D" id="3.60.40.10">
    <property type="entry name" value="PPM-type phosphatase domain"/>
    <property type="match status" value="1"/>
</dbReference>
<feature type="coiled-coil region" evidence="2">
    <location>
        <begin position="434"/>
        <end position="478"/>
    </location>
</feature>
<keyword evidence="2" id="KW-0175">Coiled coil</keyword>
<gene>
    <name evidence="5" type="ORF">IAA66_01190</name>
</gene>
<dbReference type="Proteomes" id="UP000886819">
    <property type="component" value="Unassembled WGS sequence"/>
</dbReference>
<evidence type="ECO:0000313" key="6">
    <source>
        <dbReference type="Proteomes" id="UP000886819"/>
    </source>
</evidence>
<dbReference type="InterPro" id="IPR001932">
    <property type="entry name" value="PPM-type_phosphatase-like_dom"/>
</dbReference>
<feature type="transmembrane region" description="Helical" evidence="3">
    <location>
        <begin position="264"/>
        <end position="284"/>
    </location>
</feature>
<feature type="transmembrane region" description="Helical" evidence="3">
    <location>
        <begin position="92"/>
        <end position="111"/>
    </location>
</feature>
<dbReference type="SUPFAM" id="SSF81606">
    <property type="entry name" value="PP2C-like"/>
    <property type="match status" value="1"/>
</dbReference>
<dbReference type="PANTHER" id="PTHR43156">
    <property type="entry name" value="STAGE II SPORULATION PROTEIN E-RELATED"/>
    <property type="match status" value="1"/>
</dbReference>
<dbReference type="Pfam" id="PF07228">
    <property type="entry name" value="SpoIIE"/>
    <property type="match status" value="1"/>
</dbReference>
<dbReference type="Pfam" id="PF19732">
    <property type="entry name" value="SpoIIE_N"/>
    <property type="match status" value="1"/>
</dbReference>
<keyword evidence="3" id="KW-0472">Membrane</keyword>
<comment type="caution">
    <text evidence="5">The sequence shown here is derived from an EMBL/GenBank/DDBJ whole genome shotgun (WGS) entry which is preliminary data.</text>
</comment>
<evidence type="ECO:0000313" key="5">
    <source>
        <dbReference type="EMBL" id="HIQ62185.1"/>
    </source>
</evidence>
<evidence type="ECO:0000259" key="4">
    <source>
        <dbReference type="PROSITE" id="PS51746"/>
    </source>
</evidence>
<dbReference type="AlphaFoldDB" id="A0A9D0YUN5"/>
<keyword evidence="3" id="KW-1133">Transmembrane helix</keyword>
<feature type="transmembrane region" description="Helical" evidence="3">
    <location>
        <begin position="235"/>
        <end position="257"/>
    </location>
</feature>
<proteinExistence type="predicted"/>
<organism evidence="5 6">
    <name type="scientific">Candidatus Avichristensenella intestinipullorum</name>
    <dbReference type="NCBI Taxonomy" id="2840693"/>
    <lineage>
        <taxon>Bacteria</taxon>
        <taxon>Bacillati</taxon>
        <taxon>Bacillota</taxon>
        <taxon>Clostridia</taxon>
        <taxon>Candidatus Avichristensenella</taxon>
    </lineage>
</organism>
<evidence type="ECO:0000256" key="3">
    <source>
        <dbReference type="SAM" id="Phobius"/>
    </source>
</evidence>
<feature type="domain" description="PPM-type phosphatase" evidence="4">
    <location>
        <begin position="554"/>
        <end position="765"/>
    </location>
</feature>
<dbReference type="InterPro" id="IPR052016">
    <property type="entry name" value="Bact_Sigma-Reg"/>
</dbReference>
<reference evidence="5" key="1">
    <citation type="submission" date="2020-10" db="EMBL/GenBank/DDBJ databases">
        <authorList>
            <person name="Gilroy R."/>
        </authorList>
    </citation>
    <scope>NUCLEOTIDE SEQUENCE</scope>
    <source>
        <strain evidence="5">ChiHile30-977</strain>
    </source>
</reference>
<dbReference type="PANTHER" id="PTHR43156:SF2">
    <property type="entry name" value="STAGE II SPORULATION PROTEIN E"/>
    <property type="match status" value="1"/>
</dbReference>
<dbReference type="EMBL" id="DVFI01000014">
    <property type="protein sequence ID" value="HIQ62185.1"/>
    <property type="molecule type" value="Genomic_DNA"/>
</dbReference>
<feature type="transmembrane region" description="Helical" evidence="3">
    <location>
        <begin position="182"/>
        <end position="215"/>
    </location>
</feature>
<keyword evidence="1" id="KW-0378">Hydrolase</keyword>
<feature type="transmembrane region" description="Helical" evidence="3">
    <location>
        <begin position="118"/>
        <end position="136"/>
    </location>
</feature>
<evidence type="ECO:0000256" key="1">
    <source>
        <dbReference type="ARBA" id="ARBA00022801"/>
    </source>
</evidence>
<dbReference type="InterPro" id="IPR036457">
    <property type="entry name" value="PPM-type-like_dom_sf"/>
</dbReference>
<dbReference type="SMART" id="SM00331">
    <property type="entry name" value="PP2C_SIG"/>
    <property type="match status" value="1"/>
</dbReference>
<name>A0A9D0YUN5_9FIRM</name>
<sequence>MAQHSRRPWSGIGYVGDKLESSVSAARYVLSQITVENALLLASAALLSQAVLPGGAMPFCVPLVGALLLLDRAASAALLGCALGLLLRWEPIAWYNGWQLAAGALLLFVVRRGYGWKVWKVSVAVAASMLLPLPFVARRLDTLLICLSGAVAAAVLIPVYTRALLALDRRERALSYDDKLCCLLLLCVLCLGGMAWRVGVVSLGLSLCALCVFAVAYAAGPGMALPAGALLGLSLMAVGSSFDMLCLLTLCGALAGALRGSGRFLPCLGGVLGCALAAAAQGGLPWMLEALPSLAIGALAFLLVPARWLDSLHGLLEPPRVALPETGSVAASQVLVGYARAMADMARALPAHDATADTPLPVELLACRLCSGCECQQSCWDARREESMRLLDGLLSACADGVSREDMEQAALRHGCRRAQEAPALAEGLAAQRMRREREEAQRMEARAWALEQLCGQARALKQMAERLGEDYEAAQARQAILAAMPALRGRPEALCVCRLDGRLHIWLDVEYDGRAVRLESALSTALGARMELLEPGAPEERLLFVQRPRLALQVGCATAPIEGESLCGDSVLHQRLDASRALLALSDGMGSGAAARAESRSALSLLEGALRAGYARQDALRTVNGLLMACRGDEMYATMDLCVIDLDSGEAAFEKLGACPSFILRAGKCRRIGGDALPLGIVDAVRPRALAARLLPGDMLLMVSDGITDAFGGEDGPLLRALGGLAPPGGTAEPQQLAQTLLRRALERAGGAALDDMTVLAATVREAC</sequence>
<protein>
    <submittedName>
        <fullName evidence="5">SpoIIE family protein phosphatase</fullName>
    </submittedName>
</protein>
<evidence type="ECO:0000256" key="2">
    <source>
        <dbReference type="SAM" id="Coils"/>
    </source>
</evidence>
<dbReference type="GO" id="GO:0016791">
    <property type="term" value="F:phosphatase activity"/>
    <property type="evidence" value="ECO:0007669"/>
    <property type="project" value="TreeGrafter"/>
</dbReference>